<dbReference type="SMART" id="SM00062">
    <property type="entry name" value="PBPb"/>
    <property type="match status" value="1"/>
</dbReference>
<proteinExistence type="predicted"/>
<dbReference type="SUPFAM" id="SSF53850">
    <property type="entry name" value="Periplasmic binding protein-like II"/>
    <property type="match status" value="1"/>
</dbReference>
<organism evidence="5 6">
    <name type="scientific">Labrys wisconsinensis</name>
    <dbReference type="NCBI Taxonomy" id="425677"/>
    <lineage>
        <taxon>Bacteria</taxon>
        <taxon>Pseudomonadati</taxon>
        <taxon>Pseudomonadota</taxon>
        <taxon>Alphaproteobacteria</taxon>
        <taxon>Hyphomicrobiales</taxon>
        <taxon>Xanthobacteraceae</taxon>
        <taxon>Labrys</taxon>
    </lineage>
</organism>
<dbReference type="PANTHER" id="PTHR35936:SF38">
    <property type="entry name" value="GLUTAMINE-BINDING PERIPLASMIC PROTEIN"/>
    <property type="match status" value="1"/>
</dbReference>
<dbReference type="PRINTS" id="PR00169">
    <property type="entry name" value="KCHANNEL"/>
</dbReference>
<dbReference type="Pfam" id="PF07885">
    <property type="entry name" value="Ion_trans_2"/>
    <property type="match status" value="1"/>
</dbReference>
<feature type="transmembrane region" description="Helical" evidence="2">
    <location>
        <begin position="151"/>
        <end position="172"/>
    </location>
</feature>
<feature type="signal peptide" evidence="3">
    <location>
        <begin position="1"/>
        <end position="33"/>
    </location>
</feature>
<dbReference type="InterPro" id="IPR013099">
    <property type="entry name" value="K_chnl_dom"/>
</dbReference>
<dbReference type="PANTHER" id="PTHR35936">
    <property type="entry name" value="MEMBRANE-BOUND LYTIC MUREIN TRANSGLYCOSYLASE F"/>
    <property type="match status" value="1"/>
</dbReference>
<comment type="caution">
    <text evidence="5">The sequence shown here is derived from an EMBL/GenBank/DDBJ whole genome shotgun (WGS) entry which is preliminary data.</text>
</comment>
<keyword evidence="6" id="KW-1185">Reference proteome</keyword>
<dbReference type="Pfam" id="PF00497">
    <property type="entry name" value="SBP_bac_3"/>
    <property type="match status" value="1"/>
</dbReference>
<evidence type="ECO:0000256" key="1">
    <source>
        <dbReference type="ARBA" id="ARBA00022729"/>
    </source>
</evidence>
<keyword evidence="2" id="KW-0812">Transmembrane</keyword>
<feature type="chain" id="PRO_5046117004" evidence="3">
    <location>
        <begin position="34"/>
        <end position="370"/>
    </location>
</feature>
<evidence type="ECO:0000256" key="3">
    <source>
        <dbReference type="SAM" id="SignalP"/>
    </source>
</evidence>
<dbReference type="Proteomes" id="UP001242480">
    <property type="component" value="Unassembled WGS sequence"/>
</dbReference>
<feature type="transmembrane region" description="Helical" evidence="2">
    <location>
        <begin position="216"/>
        <end position="237"/>
    </location>
</feature>
<keyword evidence="2" id="KW-1133">Transmembrane helix</keyword>
<accession>A0ABU0J9U1</accession>
<dbReference type="EMBL" id="JAUSVX010000005">
    <property type="protein sequence ID" value="MDQ0470054.1"/>
    <property type="molecule type" value="Genomic_DNA"/>
</dbReference>
<evidence type="ECO:0000313" key="5">
    <source>
        <dbReference type="EMBL" id="MDQ0470054.1"/>
    </source>
</evidence>
<name>A0ABU0J9U1_9HYPH</name>
<keyword evidence="1 3" id="KW-0732">Signal</keyword>
<gene>
    <name evidence="5" type="ORF">QO011_003070</name>
</gene>
<feature type="domain" description="Solute-binding protein family 3/N-terminal" evidence="4">
    <location>
        <begin position="40"/>
        <end position="368"/>
    </location>
</feature>
<evidence type="ECO:0000256" key="2">
    <source>
        <dbReference type="SAM" id="Phobius"/>
    </source>
</evidence>
<dbReference type="Gene3D" id="1.10.287.70">
    <property type="match status" value="1"/>
</dbReference>
<dbReference type="SUPFAM" id="SSF81324">
    <property type="entry name" value="Voltage-gated potassium channels"/>
    <property type="match status" value="1"/>
</dbReference>
<dbReference type="InterPro" id="IPR001638">
    <property type="entry name" value="Solute-binding_3/MltF_N"/>
</dbReference>
<dbReference type="Gene3D" id="3.40.190.10">
    <property type="entry name" value="Periplasmic binding protein-like II"/>
    <property type="match status" value="3"/>
</dbReference>
<sequence length="370" mass="39489">MDLVRKPAHRFAGASTGLGAFLLLLLACAVAQAAPDPTPPLRVGVYQVAPYGGRGDGGVFVGASVDLWRRVAEQLDWQYHLMPVSQMGDLLSGLEGGTYDVAIGAITITPERLARVDFSYPTHRSGVAVVFAKQTGAASALHDYGEAIGELGVLILAIVILLTIIGVLMWWFERSGRSDSESAVTSWHDGVYWAVVTMTTVGYGDKTPKTYLGRSLAVIWMVGSLVLVSLLTTNLVARITANRVESAAATRTGDLSGKRLAAVSDSSGAEYLDEEHLAYRKFADLAAALDALAAGKVDAVVNSIGALQYLVNTRFSDSIAPPRGVLAPAYMAFALPMNSRLKKPLDEVLTIVTASAEWQSVEETYFRPGK</sequence>
<dbReference type="RefSeq" id="WP_307273493.1">
    <property type="nucleotide sequence ID" value="NZ_JAUSVX010000005.1"/>
</dbReference>
<keyword evidence="2" id="KW-0472">Membrane</keyword>
<evidence type="ECO:0000259" key="4">
    <source>
        <dbReference type="SMART" id="SM00062"/>
    </source>
</evidence>
<dbReference type="PROSITE" id="PS51257">
    <property type="entry name" value="PROKAR_LIPOPROTEIN"/>
    <property type="match status" value="1"/>
</dbReference>
<evidence type="ECO:0000313" key="6">
    <source>
        <dbReference type="Proteomes" id="UP001242480"/>
    </source>
</evidence>
<reference evidence="5 6" key="1">
    <citation type="submission" date="2023-07" db="EMBL/GenBank/DDBJ databases">
        <title>Genomic Encyclopedia of Type Strains, Phase IV (KMG-IV): sequencing the most valuable type-strain genomes for metagenomic binning, comparative biology and taxonomic classification.</title>
        <authorList>
            <person name="Goeker M."/>
        </authorList>
    </citation>
    <scope>NUCLEOTIDE SEQUENCE [LARGE SCALE GENOMIC DNA]</scope>
    <source>
        <strain evidence="5 6">DSM 19619</strain>
    </source>
</reference>
<protein>
    <submittedName>
        <fullName evidence="5">ABC-type amino acid transport substrate-binding protein</fullName>
    </submittedName>
</protein>